<feature type="transmembrane region" description="Helical" evidence="1">
    <location>
        <begin position="302"/>
        <end position="321"/>
    </location>
</feature>
<dbReference type="SMART" id="SM01080">
    <property type="entry name" value="CHASE2"/>
    <property type="match status" value="1"/>
</dbReference>
<dbReference type="AlphaFoldDB" id="A0A2P7QF10"/>
<dbReference type="GO" id="GO:0071111">
    <property type="term" value="F:cyclic-guanylate-specific phosphodiesterase activity"/>
    <property type="evidence" value="ECO:0007669"/>
    <property type="project" value="InterPro"/>
</dbReference>
<reference evidence="3 4" key="1">
    <citation type="submission" date="2018-03" db="EMBL/GenBank/DDBJ databases">
        <title>The draft genome of Sphingosinicella sp. GL-C-18.</title>
        <authorList>
            <person name="Liu L."/>
            <person name="Li L."/>
            <person name="Liang L."/>
            <person name="Zhang X."/>
            <person name="Wang T."/>
        </authorList>
    </citation>
    <scope>NUCLEOTIDE SEQUENCE [LARGE SCALE GENOMIC DNA]</scope>
    <source>
        <strain evidence="3 4">GL-C-18</strain>
    </source>
</reference>
<dbReference type="PANTHER" id="PTHR33121:SF79">
    <property type="entry name" value="CYCLIC DI-GMP PHOSPHODIESTERASE PDED-RELATED"/>
    <property type="match status" value="1"/>
</dbReference>
<dbReference type="PANTHER" id="PTHR33121">
    <property type="entry name" value="CYCLIC DI-GMP PHOSPHODIESTERASE PDEF"/>
    <property type="match status" value="1"/>
</dbReference>
<proteinExistence type="predicted"/>
<dbReference type="SUPFAM" id="SSF141868">
    <property type="entry name" value="EAL domain-like"/>
    <property type="match status" value="1"/>
</dbReference>
<sequence>MGIRHFRKLREQLRDGRTKVLLWTTLAALIFGGIEFGDPLEKVLDQLRNKIRNHQASGQVVLVGIDDPSLRSVARWPWNAGNFAALIEALARQRPRSISILENVPLSGEAEADRALAATMARHGDHITLGNRFKVDKQTDERVLFFTDTAFQPRDRQANISFRYNYAGIAWELPYAVEMEGQSVPGIAAKLARMPGETGTSFPIDYSVDLFSVPVISAKDILAGASPATAIRGRDVIVANTASDASSRLFVPGMGYAPSAYVQIAGVETLRKARPVDLGWIPGFLLSLLLAGFGVFARKPRVAAAIAATGFAILIACPLALETASIRADSVPGLFVLTIISIWLSLQSWKEAQRQKGTVNAISGLPNLSALRQTAGFKPQVLVCARIHNYAQICIALDARLEKSLALQITRRLTLGSPIPKLYHGEEGVFAWFVEPAPEEKLGDHLNALHALFRTPIEVAGDLFDLSVTFGIEASDDRSIANRLGSALVAAEEALAEGRKWKKFDPAKLKEAPWRLSMLSQLDTALESGDLWVAYQPKLELPSRTIVGAEALVRWSHPEKGAVPPVEFIPVAEQSGRIIDLTTFVLERAVRAGAFIGHRHPGFGMSVNLSAKLLGETEIDTMIGRLLDRYAFAPELLTLEVTETAALATGVGALEPLHRLRSMGVRIAIDDYGTGLSTLEYLRRIPATEIKIDRSFVQAVYKNHSDKLMVHSTIQLAHSLGQKVVAEGVEDAQTLEALAFMGCDEAQGYLIGRPVAFRELVRGLRSVGKARAASTFRVRA</sequence>
<dbReference type="Gene3D" id="3.20.20.450">
    <property type="entry name" value="EAL domain"/>
    <property type="match status" value="1"/>
</dbReference>
<gene>
    <name evidence="3" type="ORF">C7I55_26190</name>
</gene>
<dbReference type="Proteomes" id="UP000241167">
    <property type="component" value="Unassembled WGS sequence"/>
</dbReference>
<accession>A0A2P7QF10</accession>
<dbReference type="EMBL" id="PXYI01000013">
    <property type="protein sequence ID" value="PSJ36557.1"/>
    <property type="molecule type" value="Genomic_DNA"/>
</dbReference>
<dbReference type="Pfam" id="PF00563">
    <property type="entry name" value="EAL"/>
    <property type="match status" value="1"/>
</dbReference>
<dbReference type="Pfam" id="PF05226">
    <property type="entry name" value="CHASE2"/>
    <property type="match status" value="1"/>
</dbReference>
<comment type="caution">
    <text evidence="3">The sequence shown here is derived from an EMBL/GenBank/DDBJ whole genome shotgun (WGS) entry which is preliminary data.</text>
</comment>
<evidence type="ECO:0000256" key="1">
    <source>
        <dbReference type="SAM" id="Phobius"/>
    </source>
</evidence>
<keyword evidence="1" id="KW-0472">Membrane</keyword>
<protein>
    <recommendedName>
        <fullName evidence="2">EAL domain-containing protein</fullName>
    </recommendedName>
</protein>
<feature type="domain" description="EAL" evidence="2">
    <location>
        <begin position="515"/>
        <end position="768"/>
    </location>
</feature>
<dbReference type="CDD" id="cd01948">
    <property type="entry name" value="EAL"/>
    <property type="match status" value="1"/>
</dbReference>
<dbReference type="InterPro" id="IPR007890">
    <property type="entry name" value="CHASE2"/>
</dbReference>
<dbReference type="RefSeq" id="WP_106516006.1">
    <property type="nucleotide sequence ID" value="NZ_PXYI01000013.1"/>
</dbReference>
<dbReference type="PROSITE" id="PS50883">
    <property type="entry name" value="EAL"/>
    <property type="match status" value="1"/>
</dbReference>
<keyword evidence="1" id="KW-1133">Transmembrane helix</keyword>
<name>A0A2P7QF10_9SPHN</name>
<dbReference type="InterPro" id="IPR050706">
    <property type="entry name" value="Cyclic-di-GMP_PDE-like"/>
</dbReference>
<dbReference type="InterPro" id="IPR001633">
    <property type="entry name" value="EAL_dom"/>
</dbReference>
<evidence type="ECO:0000313" key="4">
    <source>
        <dbReference type="Proteomes" id="UP000241167"/>
    </source>
</evidence>
<evidence type="ECO:0000259" key="2">
    <source>
        <dbReference type="PROSITE" id="PS50883"/>
    </source>
</evidence>
<dbReference type="InterPro" id="IPR035919">
    <property type="entry name" value="EAL_sf"/>
</dbReference>
<dbReference type="OrthoDB" id="7462471at2"/>
<dbReference type="SMART" id="SM00052">
    <property type="entry name" value="EAL"/>
    <property type="match status" value="1"/>
</dbReference>
<feature type="transmembrane region" description="Helical" evidence="1">
    <location>
        <begin position="278"/>
        <end position="297"/>
    </location>
</feature>
<evidence type="ECO:0000313" key="3">
    <source>
        <dbReference type="EMBL" id="PSJ36557.1"/>
    </source>
</evidence>
<organism evidence="3 4">
    <name type="scientific">Allosphingosinicella deserti</name>
    <dbReference type="NCBI Taxonomy" id="2116704"/>
    <lineage>
        <taxon>Bacteria</taxon>
        <taxon>Pseudomonadati</taxon>
        <taxon>Pseudomonadota</taxon>
        <taxon>Alphaproteobacteria</taxon>
        <taxon>Sphingomonadales</taxon>
        <taxon>Sphingomonadaceae</taxon>
        <taxon>Allosphingosinicella</taxon>
    </lineage>
</organism>
<keyword evidence="4" id="KW-1185">Reference proteome</keyword>
<keyword evidence="1" id="KW-0812">Transmembrane</keyword>